<gene>
    <name evidence="2" type="ORF">AGLY_015532</name>
</gene>
<proteinExistence type="predicted"/>
<dbReference type="InterPro" id="IPR021109">
    <property type="entry name" value="Peptidase_aspartic_dom_sf"/>
</dbReference>
<organism evidence="2 3">
    <name type="scientific">Aphis glycines</name>
    <name type="common">Soybean aphid</name>
    <dbReference type="NCBI Taxonomy" id="307491"/>
    <lineage>
        <taxon>Eukaryota</taxon>
        <taxon>Metazoa</taxon>
        <taxon>Ecdysozoa</taxon>
        <taxon>Arthropoda</taxon>
        <taxon>Hexapoda</taxon>
        <taxon>Insecta</taxon>
        <taxon>Pterygota</taxon>
        <taxon>Neoptera</taxon>
        <taxon>Paraneoptera</taxon>
        <taxon>Hemiptera</taxon>
        <taxon>Sternorrhyncha</taxon>
        <taxon>Aphidomorpha</taxon>
        <taxon>Aphidoidea</taxon>
        <taxon>Aphididae</taxon>
        <taxon>Aphidini</taxon>
        <taxon>Aphis</taxon>
        <taxon>Aphis</taxon>
    </lineage>
</organism>
<dbReference type="Proteomes" id="UP000475862">
    <property type="component" value="Unassembled WGS sequence"/>
</dbReference>
<dbReference type="EMBL" id="VYZN01000073">
    <property type="protein sequence ID" value="KAE9524051.1"/>
    <property type="molecule type" value="Genomic_DNA"/>
</dbReference>
<accession>A0A6G0T2A3</accession>
<comment type="caution">
    <text evidence="2">The sequence shown here is derived from an EMBL/GenBank/DDBJ whole genome shotgun (WGS) entry which is preliminary data.</text>
</comment>
<dbReference type="Pfam" id="PF03564">
    <property type="entry name" value="DUF1759"/>
    <property type="match status" value="1"/>
</dbReference>
<dbReference type="OrthoDB" id="8194935at2759"/>
<dbReference type="PANTHER" id="PTHR47331">
    <property type="entry name" value="PHD-TYPE DOMAIN-CONTAINING PROTEIN"/>
    <property type="match status" value="1"/>
</dbReference>
<reference evidence="2 3" key="1">
    <citation type="submission" date="2019-08" db="EMBL/GenBank/DDBJ databases">
        <title>The genome of the soybean aphid Biotype 1, its phylome, world population structure and adaptation to the North American continent.</title>
        <authorList>
            <person name="Giordano R."/>
            <person name="Donthu R.K."/>
            <person name="Hernandez A.G."/>
            <person name="Wright C.L."/>
            <person name="Zimin A.V."/>
        </authorList>
    </citation>
    <scope>NUCLEOTIDE SEQUENCE [LARGE SCALE GENOMIC DNA]</scope>
    <source>
        <tissue evidence="2">Whole aphids</tissue>
    </source>
</reference>
<evidence type="ECO:0000313" key="3">
    <source>
        <dbReference type="Proteomes" id="UP000475862"/>
    </source>
</evidence>
<evidence type="ECO:0000256" key="1">
    <source>
        <dbReference type="SAM" id="MobiDB-lite"/>
    </source>
</evidence>
<protein>
    <recommendedName>
        <fullName evidence="4">Peptidase aspartic putative domain-containing protein</fullName>
    </recommendedName>
</protein>
<dbReference type="AlphaFoldDB" id="A0A6G0T2A3"/>
<feature type="compositionally biased region" description="Polar residues" evidence="1">
    <location>
        <begin position="300"/>
        <end position="315"/>
    </location>
</feature>
<keyword evidence="3" id="KW-1185">Reference proteome</keyword>
<feature type="region of interest" description="Disordered" evidence="1">
    <location>
        <begin position="293"/>
        <end position="315"/>
    </location>
</feature>
<evidence type="ECO:0008006" key="4">
    <source>
        <dbReference type="Google" id="ProtNLM"/>
    </source>
</evidence>
<name>A0A6G0T2A3_APHGL</name>
<dbReference type="PANTHER" id="PTHR47331:SF5">
    <property type="entry name" value="RIBONUCLEASE H"/>
    <property type="match status" value="1"/>
</dbReference>
<dbReference type="Gene3D" id="2.40.70.10">
    <property type="entry name" value="Acid Proteases"/>
    <property type="match status" value="1"/>
</dbReference>
<evidence type="ECO:0000313" key="2">
    <source>
        <dbReference type="EMBL" id="KAE9524051.1"/>
    </source>
</evidence>
<sequence>MGRPKKNQVEESTDLQKALLRARSARDGVFRSIRNLDSLANEAKTDVDKQHVFLARVISLEKYISQFEKYQQEILASLVDLNLVREFEQVDALVADAMEEMCGTIRSTMEQLQPKRTPNFVHKIVSLIHNNKAISDIERYHYLISCLSGPALTIVKAVPLSADNYSIAWNELTKCYENRRLLATAHVDKLFAFAPLKKKSVSSLLSFVHTFRENVSAINALGIENISSFLLFYIRVRVIDTKTRRLFEASIPQSEIPSLDDLLNFISQRCKILENIGKSAEKVELVSKPNFKKGKGAPSVKSSLTSTTNSSRPSQKTSKCLYCQLEHHLYRCFLFKKISTDLRRKFASDNCLCFCCLKTGHSANACSSTFRCKTCQSKHHTLLHLDCDNLSLKEFSQERGDKSQPNNVDSEPSASLSKFAGTTCTDKPVVLGTAIVRIFDNTGKLQTVCVLLDGGSQVSVMNSECVNRLGLQRRKTCTNVSGLSQQPVTKIKGSTHCRFVPLTAEEPQFVASDIIVLSQITRYMPSEK</sequence>
<dbReference type="InterPro" id="IPR005312">
    <property type="entry name" value="DUF1759"/>
</dbReference>